<proteinExistence type="predicted"/>
<dbReference type="AlphaFoldDB" id="A0A931B965"/>
<gene>
    <name evidence="2" type="ORF">I2501_27695</name>
</gene>
<dbReference type="Pfam" id="PF15646">
    <property type="entry name" value="Tox-REase-2"/>
    <property type="match status" value="1"/>
</dbReference>
<dbReference type="Proteomes" id="UP000657385">
    <property type="component" value="Unassembled WGS sequence"/>
</dbReference>
<name>A0A931B965_9ACTN</name>
<evidence type="ECO:0000259" key="1">
    <source>
        <dbReference type="Pfam" id="PF15646"/>
    </source>
</evidence>
<feature type="domain" description="Tox-REase-2" evidence="1">
    <location>
        <begin position="12"/>
        <end position="133"/>
    </location>
</feature>
<reference evidence="2" key="1">
    <citation type="submission" date="2020-11" db="EMBL/GenBank/DDBJ databases">
        <title>Isolation and identification of active actinomycetes.</title>
        <authorList>
            <person name="Yu B."/>
        </authorList>
    </citation>
    <scope>NUCLEOTIDE SEQUENCE</scope>
    <source>
        <strain evidence="2">NEAU-YB345</strain>
    </source>
</reference>
<comment type="caution">
    <text evidence="2">The sequence shown here is derived from an EMBL/GenBank/DDBJ whole genome shotgun (WGS) entry which is preliminary data.</text>
</comment>
<evidence type="ECO:0000313" key="3">
    <source>
        <dbReference type="Proteomes" id="UP000657385"/>
    </source>
</evidence>
<dbReference type="EMBL" id="JADPRT010000013">
    <property type="protein sequence ID" value="MBF9071812.1"/>
    <property type="molecule type" value="Genomic_DNA"/>
</dbReference>
<protein>
    <recommendedName>
        <fullName evidence="1">Tox-REase-2 domain-containing protein</fullName>
    </recommendedName>
</protein>
<sequence>MRTGDYSGGNAAEQAYQLRTSGYPEYEVPIPAGLSKSNTLMVDGLRSTDGMAVEAKYVKNQNSCYRTLDELIKNHATGKKNFLFLDDRLELKKYAAAIADPRNQGQIRGVEIDTNNQPSIAYWRTMMAAYGVKGYARYVP</sequence>
<organism evidence="2 3">
    <name type="scientific">Streptacidiphilus fuscans</name>
    <dbReference type="NCBI Taxonomy" id="2789292"/>
    <lineage>
        <taxon>Bacteria</taxon>
        <taxon>Bacillati</taxon>
        <taxon>Actinomycetota</taxon>
        <taxon>Actinomycetes</taxon>
        <taxon>Kitasatosporales</taxon>
        <taxon>Streptomycetaceae</taxon>
        <taxon>Streptacidiphilus</taxon>
    </lineage>
</organism>
<evidence type="ECO:0000313" key="2">
    <source>
        <dbReference type="EMBL" id="MBF9071812.1"/>
    </source>
</evidence>
<dbReference type="InterPro" id="IPR028906">
    <property type="entry name" value="Tox-REase-2_dom"/>
</dbReference>
<keyword evidence="3" id="KW-1185">Reference proteome</keyword>
<accession>A0A931B965</accession>